<dbReference type="AlphaFoldDB" id="A0A975CJ89"/>
<dbReference type="SUPFAM" id="SSF53807">
    <property type="entry name" value="Helical backbone' metal receptor"/>
    <property type="match status" value="1"/>
</dbReference>
<dbReference type="PROSITE" id="PS50983">
    <property type="entry name" value="FE_B12_PBP"/>
    <property type="match status" value="1"/>
</dbReference>
<dbReference type="InterPro" id="IPR051030">
    <property type="entry name" value="Vitamin_B12-ABC_binding"/>
</dbReference>
<keyword evidence="3" id="KW-1185">Reference proteome</keyword>
<sequence length="280" mass="31177">MKSEANLIPAQFSGPQRIVCLTEETTEWLYLLGEEARIAGISGFTVRPRRARDEKSRVSAFTSAKIDKILALEPDLVLGFSDMQADIAAQLIRAGVPVMVFNQRSVAQIFDMLAQVAAMVGAAERGQTLLLQYRERLALMDQAVQAQMAQGRRRPRVYFEEWDEPPISGIRWVSELVRIAGGDDCFPELAAEPLGKQRIIADPLEVVRRAPDIIIGSWCGKKFRPEKVAARPGWQDVPAVRHAQLFEIKSPDILQPGPAALTDGAEQLHRIVMQWMDAHG</sequence>
<reference evidence="2" key="1">
    <citation type="submission" date="2021-03" db="EMBL/GenBank/DDBJ databases">
        <title>Ottowia sp. 27C isolated from the cloaca of a Giant Asian pond turtle (Heosemys grandis).</title>
        <authorList>
            <person name="Spergser J."/>
            <person name="Busse H.-J."/>
        </authorList>
    </citation>
    <scope>NUCLEOTIDE SEQUENCE</scope>
    <source>
        <strain evidence="2">27C</strain>
    </source>
</reference>
<dbReference type="PANTHER" id="PTHR42860:SF2">
    <property type="entry name" value="BLL4160 PROTEIN"/>
    <property type="match status" value="1"/>
</dbReference>
<proteinExistence type="predicted"/>
<dbReference type="Pfam" id="PF01497">
    <property type="entry name" value="Peripla_BP_2"/>
    <property type="match status" value="1"/>
</dbReference>
<dbReference type="KEGG" id="otd:J1M35_08100"/>
<gene>
    <name evidence="2" type="ORF">J1M35_08100</name>
</gene>
<dbReference type="Proteomes" id="UP000663903">
    <property type="component" value="Chromosome"/>
</dbReference>
<dbReference type="Gene3D" id="3.40.50.1980">
    <property type="entry name" value="Nitrogenase molybdenum iron protein domain"/>
    <property type="match status" value="2"/>
</dbReference>
<protein>
    <submittedName>
        <fullName evidence="2">Cobalamin-binding protein</fullName>
    </submittedName>
</protein>
<dbReference type="CDD" id="cd01144">
    <property type="entry name" value="BtuF"/>
    <property type="match status" value="1"/>
</dbReference>
<evidence type="ECO:0000313" key="3">
    <source>
        <dbReference type="Proteomes" id="UP000663903"/>
    </source>
</evidence>
<name>A0A975CJ89_9BURK</name>
<evidence type="ECO:0000313" key="2">
    <source>
        <dbReference type="EMBL" id="QTD46821.1"/>
    </source>
</evidence>
<dbReference type="RefSeq" id="WP_208010719.1">
    <property type="nucleotide sequence ID" value="NZ_CP071796.1"/>
</dbReference>
<dbReference type="PANTHER" id="PTHR42860">
    <property type="entry name" value="VITAMIN B12-BINDING PROTEIN"/>
    <property type="match status" value="1"/>
</dbReference>
<accession>A0A975CJ89</accession>
<feature type="domain" description="Fe/B12 periplasmic-binding" evidence="1">
    <location>
        <begin position="17"/>
        <end position="276"/>
    </location>
</feature>
<dbReference type="InterPro" id="IPR002491">
    <property type="entry name" value="ABC_transptr_periplasmic_BD"/>
</dbReference>
<dbReference type="EMBL" id="CP071796">
    <property type="protein sequence ID" value="QTD46821.1"/>
    <property type="molecule type" value="Genomic_DNA"/>
</dbReference>
<evidence type="ECO:0000259" key="1">
    <source>
        <dbReference type="PROSITE" id="PS50983"/>
    </source>
</evidence>
<organism evidence="2 3">
    <name type="scientific">Ottowia testudinis</name>
    <dbReference type="NCBI Taxonomy" id="2816950"/>
    <lineage>
        <taxon>Bacteria</taxon>
        <taxon>Pseudomonadati</taxon>
        <taxon>Pseudomonadota</taxon>
        <taxon>Betaproteobacteria</taxon>
        <taxon>Burkholderiales</taxon>
        <taxon>Comamonadaceae</taxon>
        <taxon>Ottowia</taxon>
    </lineage>
</organism>